<dbReference type="EMBL" id="BGZK01000067">
    <property type="protein sequence ID" value="GBP14827.1"/>
    <property type="molecule type" value="Genomic_DNA"/>
</dbReference>
<dbReference type="AlphaFoldDB" id="A0A4C1TMW0"/>
<gene>
    <name evidence="1" type="ORF">EVAR_75419_1</name>
</gene>
<proteinExistence type="predicted"/>
<reference evidence="1 2" key="1">
    <citation type="journal article" date="2019" name="Commun. Biol.">
        <title>The bagworm genome reveals a unique fibroin gene that provides high tensile strength.</title>
        <authorList>
            <person name="Kono N."/>
            <person name="Nakamura H."/>
            <person name="Ohtoshi R."/>
            <person name="Tomita M."/>
            <person name="Numata K."/>
            <person name="Arakawa K."/>
        </authorList>
    </citation>
    <scope>NUCLEOTIDE SEQUENCE [LARGE SCALE GENOMIC DNA]</scope>
</reference>
<keyword evidence="2" id="KW-1185">Reference proteome</keyword>
<comment type="caution">
    <text evidence="1">The sequence shown here is derived from an EMBL/GenBank/DDBJ whole genome shotgun (WGS) entry which is preliminary data.</text>
</comment>
<organism evidence="1 2">
    <name type="scientific">Eumeta variegata</name>
    <name type="common">Bagworm moth</name>
    <name type="synonym">Eumeta japonica</name>
    <dbReference type="NCBI Taxonomy" id="151549"/>
    <lineage>
        <taxon>Eukaryota</taxon>
        <taxon>Metazoa</taxon>
        <taxon>Ecdysozoa</taxon>
        <taxon>Arthropoda</taxon>
        <taxon>Hexapoda</taxon>
        <taxon>Insecta</taxon>
        <taxon>Pterygota</taxon>
        <taxon>Neoptera</taxon>
        <taxon>Endopterygota</taxon>
        <taxon>Lepidoptera</taxon>
        <taxon>Glossata</taxon>
        <taxon>Ditrysia</taxon>
        <taxon>Tineoidea</taxon>
        <taxon>Psychidae</taxon>
        <taxon>Oiketicinae</taxon>
        <taxon>Eumeta</taxon>
    </lineage>
</organism>
<name>A0A4C1TMW0_EUMVA</name>
<evidence type="ECO:0000313" key="1">
    <source>
        <dbReference type="EMBL" id="GBP14827.1"/>
    </source>
</evidence>
<accession>A0A4C1TMW0</accession>
<sequence length="68" mass="7166">MLYCFSAIINRDASPTQVSRRSTDLIDGPAAGALASLQTDRGTSPSPLMLGDVRATRLSLSLSLSSVR</sequence>
<evidence type="ECO:0000313" key="2">
    <source>
        <dbReference type="Proteomes" id="UP000299102"/>
    </source>
</evidence>
<dbReference type="Proteomes" id="UP000299102">
    <property type="component" value="Unassembled WGS sequence"/>
</dbReference>
<protein>
    <submittedName>
        <fullName evidence="1">Uncharacterized protein</fullName>
    </submittedName>
</protein>